<evidence type="ECO:0000256" key="4">
    <source>
        <dbReference type="ARBA" id="ARBA00022588"/>
    </source>
</evidence>
<dbReference type="Gene3D" id="3.80.10.10">
    <property type="entry name" value="Ribonuclease Inhibitor"/>
    <property type="match status" value="1"/>
</dbReference>
<dbReference type="InterPro" id="IPR027417">
    <property type="entry name" value="P-loop_NTPase"/>
</dbReference>
<dbReference type="Pfam" id="PF02758">
    <property type="entry name" value="PYRIN"/>
    <property type="match status" value="1"/>
</dbReference>
<dbReference type="Gene3D" id="3.40.50.300">
    <property type="entry name" value="P-loop containing nucleotide triphosphate hydrolases"/>
    <property type="match status" value="1"/>
</dbReference>
<keyword evidence="7" id="KW-0378">Hydrolase</keyword>
<protein>
    <submittedName>
        <fullName evidence="20">NLR family pyrin domain containing 1</fullName>
    </submittedName>
</protein>
<evidence type="ECO:0000256" key="6">
    <source>
        <dbReference type="ARBA" id="ARBA00022614"/>
    </source>
</evidence>
<dbReference type="Pfam" id="PF23679">
    <property type="entry name" value="UPA-FIIND"/>
    <property type="match status" value="1"/>
</dbReference>
<evidence type="ECO:0000256" key="3">
    <source>
        <dbReference type="ARBA" id="ARBA00022490"/>
    </source>
</evidence>
<dbReference type="InterPro" id="IPR050637">
    <property type="entry name" value="NLRP_innate_immun_reg"/>
</dbReference>
<evidence type="ECO:0000256" key="14">
    <source>
        <dbReference type="ARBA" id="ARBA00023233"/>
    </source>
</evidence>
<dbReference type="Pfam" id="PF00619">
    <property type="entry name" value="CARD"/>
    <property type="match status" value="1"/>
</dbReference>
<evidence type="ECO:0000313" key="20">
    <source>
        <dbReference type="EMBL" id="KAF6296468.1"/>
    </source>
</evidence>
<evidence type="ECO:0000259" key="16">
    <source>
        <dbReference type="PROSITE" id="PS50209"/>
    </source>
</evidence>
<dbReference type="GO" id="GO:0006508">
    <property type="term" value="P:proteolysis"/>
    <property type="evidence" value="ECO:0007669"/>
    <property type="project" value="UniProtKB-KW"/>
</dbReference>
<dbReference type="InterPro" id="IPR041075">
    <property type="entry name" value="NOD1/2_WH"/>
</dbReference>
<keyword evidence="9" id="KW-0547">Nucleotide-binding</keyword>
<sequence length="1275" mass="146000">MAEGVQKRLAWNLEFMSKEQLREFLLRLPDKDLCQHSPGATPAQPEEVGGMEVASYLVAQYREQQAWDLALQTWEQMGLSELCAIARKEAALQSGIKEKYQNQRQESSYPTQSWRNEYLHQKFTQLLLLHRSQPRGYDSLLRRRRYHEVVDEQGHWMEIGDLFGPGVSTQEEPPTVVVHGVAGIGKSALARHVRGAWEEGWLFRVRFKHVFYFNCRELAQSETVSLAELITKDWAAPDAPIGQILSQPEKLLFILDNLDEPRWDLKEQSSELCPHWSQQQQVHTLLGSLLKKTLLPTASLLITARITALGKLIPSLKHPRWVEVLGFSESARKDYFYKYFTDESEAIRPFTLVDSNPALFTMCLMPLVSWLVCTCLKQQMEQEQPLSLTSQTTTALCLHYFFHVLQAQSLGTKLRGFCSLAAEGTCQGKTLFSPEDFREHGLDGANISTLLNMGVLQEHPTPRSYSFIHRCFQEFFAAMSYALGDRVLKSSRFRNIKITTDLTDVYDRHDLFGEPTTCFLFGLLSDQGMREMESIFKCSLSQETHSYLLQLAQKEVDCKHPNLEPYCWHLLHCFYETQDKRFLTETMSKFYGMRICVQTHMELLVSTFCFKFCHLMDTLQLNDGGKKKLAQRPSGVVLYSWGPFTDSWWQMFFSIFKVPGRLRELDLSGNSLSCSAVQSLCDALKSPHCHLETLTLANCGLTAEDCRALARVLSDNRHLTYLDLSFNELLDTGARHLFQELRHSHCKLRRLLLVSCGLTSACCQDLVSMLSNNIMLLELGLQQNDLGDLGGRLLCDGLRQSNCQFIFLGLEQTGLSAEVTEMLRHLQQEKPQLVFSYGNPNLMITKEDSGKEQMDNEMDDETTPLKWQEPESDDSSHQVLQKPYCVSSGESLGHQLLDPLGMDDDFWGPTGPVATEMVDKHRSLYRVHFPVACSYHWPNVGLHFVVRGPVTIEIEFCAWDQFLDQIVPRHSWMVAGPLFDIKAEPGAVAAVHLPHFIALQGQHVDISWFQVAHIKEDGILMEKPASVEPHYIVLENPSFSPIGVLLRMIQTALSIRVIANVLLYYHRQPEEVNFHLYLIPSDCTIRKAIDDEEKKFQFFQIRKPPPLTPLYMGSRYTVSGSDKLEIIPEELELCYRSPGKPQLFSEFYVDHLGPGIWLQIKSKNDETVVWEALVKSGDLRPAATLTDAPTSLHFVDQHREDLVTRMTSVDAVLDKLHGQVLSEEQYERVRAEHTNPDKMRMLFSFSKSWDRACKDQLYRALKETHPHLIIDLWEK</sequence>
<dbReference type="InterPro" id="IPR033516">
    <property type="entry name" value="CARD8/ASC/NALP1_CARD"/>
</dbReference>
<dbReference type="EMBL" id="JABWUV010000017">
    <property type="protein sequence ID" value="KAF6296468.1"/>
    <property type="molecule type" value="Genomic_DNA"/>
</dbReference>
<feature type="region of interest" description="Disordered" evidence="15">
    <location>
        <begin position="848"/>
        <end position="879"/>
    </location>
</feature>
<dbReference type="SMART" id="SM01289">
    <property type="entry name" value="PYRIN"/>
    <property type="match status" value="1"/>
</dbReference>
<dbReference type="GO" id="GO:0006954">
    <property type="term" value="P:inflammatory response"/>
    <property type="evidence" value="ECO:0007669"/>
    <property type="project" value="UniProtKB-KW"/>
</dbReference>
<dbReference type="Proteomes" id="UP000527355">
    <property type="component" value="Unassembled WGS sequence"/>
</dbReference>
<dbReference type="SUPFAM" id="SSF47986">
    <property type="entry name" value="DEATH domain"/>
    <property type="match status" value="2"/>
</dbReference>
<dbReference type="PROSITE" id="PS51830">
    <property type="entry name" value="FIIND"/>
    <property type="match status" value="1"/>
</dbReference>
<evidence type="ECO:0000256" key="2">
    <source>
        <dbReference type="ARBA" id="ARBA00008665"/>
    </source>
</evidence>
<name>A0A7J7T700_MYOMY</name>
<evidence type="ECO:0000259" key="17">
    <source>
        <dbReference type="PROSITE" id="PS50824"/>
    </source>
</evidence>
<dbReference type="PANTHER" id="PTHR45690">
    <property type="entry name" value="NACHT, LRR AND PYD DOMAINS-CONTAINING PROTEIN 12"/>
    <property type="match status" value="1"/>
</dbReference>
<keyword evidence="10" id="KW-0067">ATP-binding</keyword>
<accession>A0A7J7T700</accession>
<dbReference type="CDD" id="cd08320">
    <property type="entry name" value="Pyrin_NALPs"/>
    <property type="match status" value="1"/>
</dbReference>
<keyword evidence="5" id="KW-1210">Necrosis</keyword>
<feature type="domain" description="CARD" evidence="16">
    <location>
        <begin position="1193"/>
        <end position="1275"/>
    </location>
</feature>
<dbReference type="InterPro" id="IPR011029">
    <property type="entry name" value="DEATH-like_dom_sf"/>
</dbReference>
<evidence type="ECO:0000256" key="8">
    <source>
        <dbReference type="ARBA" id="ARBA00022737"/>
    </source>
</evidence>
<comment type="subcellular location">
    <subcellularLocation>
        <location evidence="1">Inflammasome</location>
    </subcellularLocation>
</comment>
<keyword evidence="6" id="KW-0433">Leucine-rich repeat</keyword>
<dbReference type="GO" id="GO:0061702">
    <property type="term" value="C:canonical inflammasome complex"/>
    <property type="evidence" value="ECO:0007669"/>
    <property type="project" value="UniProtKB-SubCell"/>
</dbReference>
<keyword evidence="4" id="KW-0399">Innate immunity</keyword>
<comment type="caution">
    <text evidence="20">The sequence shown here is derived from an EMBL/GenBank/DDBJ whole genome shotgun (WGS) entry which is preliminary data.</text>
</comment>
<keyword evidence="12" id="KW-0391">Immunity</keyword>
<dbReference type="Pfam" id="PF17779">
    <property type="entry name" value="WHD_NOD2"/>
    <property type="match status" value="1"/>
</dbReference>
<evidence type="ECO:0000256" key="13">
    <source>
        <dbReference type="ARBA" id="ARBA00023198"/>
    </source>
</evidence>
<dbReference type="InterPro" id="IPR001611">
    <property type="entry name" value="Leu-rich_rpt"/>
</dbReference>
<evidence type="ECO:0000259" key="18">
    <source>
        <dbReference type="PROSITE" id="PS50837"/>
    </source>
</evidence>
<dbReference type="GO" id="GO:0012501">
    <property type="term" value="P:programmed cell death"/>
    <property type="evidence" value="ECO:0007669"/>
    <property type="project" value="UniProtKB-KW"/>
</dbReference>
<dbReference type="InterPro" id="IPR041267">
    <property type="entry name" value="NLRP_HD2"/>
</dbReference>
<dbReference type="Pfam" id="PF13516">
    <property type="entry name" value="LRR_6"/>
    <property type="match status" value="1"/>
</dbReference>
<comment type="similarity">
    <text evidence="2">Belongs to the NLRP family.</text>
</comment>
<evidence type="ECO:0000259" key="19">
    <source>
        <dbReference type="PROSITE" id="PS51830"/>
    </source>
</evidence>
<reference evidence="20 21" key="1">
    <citation type="journal article" date="2020" name="Nature">
        <title>Six reference-quality genomes reveal evolution of bat adaptations.</title>
        <authorList>
            <person name="Jebb D."/>
            <person name="Huang Z."/>
            <person name="Pippel M."/>
            <person name="Hughes G.M."/>
            <person name="Lavrichenko K."/>
            <person name="Devanna P."/>
            <person name="Winkler S."/>
            <person name="Jermiin L.S."/>
            <person name="Skirmuntt E.C."/>
            <person name="Katzourakis A."/>
            <person name="Burkitt-Gray L."/>
            <person name="Ray D.A."/>
            <person name="Sullivan K.A.M."/>
            <person name="Roscito J.G."/>
            <person name="Kirilenko B.M."/>
            <person name="Davalos L.M."/>
            <person name="Corthals A.P."/>
            <person name="Power M.L."/>
            <person name="Jones G."/>
            <person name="Ransome R.D."/>
            <person name="Dechmann D.K.N."/>
            <person name="Locatelli A.G."/>
            <person name="Puechmaille S.J."/>
            <person name="Fedrigo O."/>
            <person name="Jarvis E.D."/>
            <person name="Hiller M."/>
            <person name="Vernes S.C."/>
            <person name="Myers E.W."/>
            <person name="Teeling E.C."/>
        </authorList>
    </citation>
    <scope>NUCLEOTIDE SEQUENCE [LARGE SCALE GENOMIC DNA]</scope>
    <source>
        <strain evidence="20">MMyoMyo1</strain>
        <tissue evidence="20">Flight muscle</tissue>
    </source>
</reference>
<keyword evidence="11" id="KW-0832">Ubl conjugation</keyword>
<evidence type="ECO:0000256" key="1">
    <source>
        <dbReference type="ARBA" id="ARBA00004110"/>
    </source>
</evidence>
<evidence type="ECO:0000256" key="5">
    <source>
        <dbReference type="ARBA" id="ARBA00022590"/>
    </source>
</evidence>
<evidence type="ECO:0000256" key="7">
    <source>
        <dbReference type="ARBA" id="ARBA00022670"/>
    </source>
</evidence>
<evidence type="ECO:0000313" key="21">
    <source>
        <dbReference type="Proteomes" id="UP000527355"/>
    </source>
</evidence>
<keyword evidence="13" id="KW-0395">Inflammatory response</keyword>
<dbReference type="CDD" id="cd08330">
    <property type="entry name" value="CARD_ASC_NALP1"/>
    <property type="match status" value="1"/>
</dbReference>
<dbReference type="FunFam" id="1.10.533.10:FF:000013">
    <property type="entry name" value="Apoptosis-associated speck-like protein containing a CARD"/>
    <property type="match status" value="1"/>
</dbReference>
<dbReference type="Gene3D" id="1.10.533.10">
    <property type="entry name" value="Death Domain, Fas"/>
    <property type="match status" value="2"/>
</dbReference>
<dbReference type="InterPro" id="IPR025307">
    <property type="entry name" value="FIIND_dom"/>
</dbReference>
<evidence type="ECO:0000256" key="11">
    <source>
        <dbReference type="ARBA" id="ARBA00022843"/>
    </source>
</evidence>
<dbReference type="GO" id="GO:0045087">
    <property type="term" value="P:innate immune response"/>
    <property type="evidence" value="ECO:0007669"/>
    <property type="project" value="UniProtKB-KW"/>
</dbReference>
<dbReference type="InterPro" id="IPR007111">
    <property type="entry name" value="NACHT_NTPase"/>
</dbReference>
<gene>
    <name evidence="20" type="ORF">mMyoMyo1_013972</name>
</gene>
<dbReference type="GO" id="GO:0008233">
    <property type="term" value="F:peptidase activity"/>
    <property type="evidence" value="ECO:0007669"/>
    <property type="project" value="UniProtKB-KW"/>
</dbReference>
<dbReference type="InterPro" id="IPR001315">
    <property type="entry name" value="CARD"/>
</dbReference>
<keyword evidence="21" id="KW-1185">Reference proteome</keyword>
<dbReference type="GO" id="GO:0005524">
    <property type="term" value="F:ATP binding"/>
    <property type="evidence" value="ECO:0007669"/>
    <property type="project" value="UniProtKB-KW"/>
</dbReference>
<dbReference type="AlphaFoldDB" id="A0A7J7T700"/>
<dbReference type="VEuPathDB" id="HostDB:LOC118672404"/>
<dbReference type="SMART" id="SM00368">
    <property type="entry name" value="LRR_RI"/>
    <property type="match status" value="5"/>
</dbReference>
<proteinExistence type="inferred from homology"/>
<dbReference type="InterPro" id="IPR004020">
    <property type="entry name" value="DAPIN"/>
</dbReference>
<keyword evidence="14" id="KW-1271">Inflammasome</keyword>
<dbReference type="GO" id="GO:0050727">
    <property type="term" value="P:regulation of inflammatory response"/>
    <property type="evidence" value="ECO:0007669"/>
    <property type="project" value="TreeGrafter"/>
</dbReference>
<feature type="domain" description="FIIND" evidence="19">
    <location>
        <begin position="906"/>
        <end position="1188"/>
    </location>
</feature>
<evidence type="ECO:0000256" key="15">
    <source>
        <dbReference type="SAM" id="MobiDB-lite"/>
    </source>
</evidence>
<keyword evidence="8" id="KW-0677">Repeat</keyword>
<dbReference type="Pfam" id="PF13553">
    <property type="entry name" value="FIIND"/>
    <property type="match status" value="1"/>
</dbReference>
<keyword evidence="3" id="KW-0963">Cytoplasm</keyword>
<dbReference type="GO" id="GO:0042981">
    <property type="term" value="P:regulation of apoptotic process"/>
    <property type="evidence" value="ECO:0007669"/>
    <property type="project" value="InterPro"/>
</dbReference>
<dbReference type="InterPro" id="IPR032675">
    <property type="entry name" value="LRR_dom_sf"/>
</dbReference>
<dbReference type="SUPFAM" id="SSF52047">
    <property type="entry name" value="RNI-like"/>
    <property type="match status" value="1"/>
</dbReference>
<evidence type="ECO:0000256" key="12">
    <source>
        <dbReference type="ARBA" id="ARBA00022859"/>
    </source>
</evidence>
<dbReference type="SUPFAM" id="SSF52540">
    <property type="entry name" value="P-loop containing nucleoside triphosphate hydrolases"/>
    <property type="match status" value="1"/>
</dbReference>
<dbReference type="FunFam" id="3.40.50.300:FF:000897">
    <property type="entry name" value="NLR family pyrin domain containing 1"/>
    <property type="match status" value="1"/>
</dbReference>
<evidence type="ECO:0000256" key="10">
    <source>
        <dbReference type="ARBA" id="ARBA00022840"/>
    </source>
</evidence>
<dbReference type="Pfam" id="PF05729">
    <property type="entry name" value="NACHT"/>
    <property type="match status" value="1"/>
</dbReference>
<dbReference type="PROSITE" id="PS50837">
    <property type="entry name" value="NACHT"/>
    <property type="match status" value="1"/>
</dbReference>
<feature type="domain" description="NACHT" evidence="18">
    <location>
        <begin position="174"/>
        <end position="483"/>
    </location>
</feature>
<keyword evidence="7" id="KW-0645">Protease</keyword>
<feature type="domain" description="Pyrin" evidence="17">
    <location>
        <begin position="1"/>
        <end position="92"/>
    </location>
</feature>
<dbReference type="PROSITE" id="PS50824">
    <property type="entry name" value="DAPIN"/>
    <property type="match status" value="1"/>
</dbReference>
<organism evidence="20 21">
    <name type="scientific">Myotis myotis</name>
    <name type="common">Greater mouse-eared bat</name>
    <name type="synonym">Vespertilio myotis</name>
    <dbReference type="NCBI Taxonomy" id="51298"/>
    <lineage>
        <taxon>Eukaryota</taxon>
        <taxon>Metazoa</taxon>
        <taxon>Chordata</taxon>
        <taxon>Craniata</taxon>
        <taxon>Vertebrata</taxon>
        <taxon>Euteleostomi</taxon>
        <taxon>Mammalia</taxon>
        <taxon>Eutheria</taxon>
        <taxon>Laurasiatheria</taxon>
        <taxon>Chiroptera</taxon>
        <taxon>Yangochiroptera</taxon>
        <taxon>Vespertilionidae</taxon>
        <taxon>Myotis</taxon>
    </lineage>
</organism>
<dbReference type="PROSITE" id="PS50209">
    <property type="entry name" value="CARD"/>
    <property type="match status" value="1"/>
</dbReference>
<evidence type="ECO:0000256" key="9">
    <source>
        <dbReference type="ARBA" id="ARBA00022741"/>
    </source>
</evidence>
<dbReference type="PANTHER" id="PTHR45690:SF15">
    <property type="entry name" value="NACHT, LRR AND PYD DOMAINS-CONTAINING PROTEIN 14"/>
    <property type="match status" value="1"/>
</dbReference>
<dbReference type="Pfam" id="PF17776">
    <property type="entry name" value="NLRC4_HD2"/>
    <property type="match status" value="1"/>
</dbReference>